<evidence type="ECO:0000313" key="1">
    <source>
        <dbReference type="EMBL" id="QWM89881.1"/>
    </source>
</evidence>
<organism evidence="1 2">
    <name type="scientific">uncultured phage cr44_1</name>
    <dbReference type="NCBI Taxonomy" id="2986405"/>
    <lineage>
        <taxon>Viruses</taxon>
        <taxon>Duplodnaviria</taxon>
        <taxon>Heunggongvirae</taxon>
        <taxon>Uroviricota</taxon>
        <taxon>Caudoviricetes</taxon>
        <taxon>Crassvirales</taxon>
        <taxon>Steigviridae</taxon>
        <taxon>Asinivirinae</taxon>
        <taxon>Kahnovirus</taxon>
        <taxon>Kahnovirus copri</taxon>
    </lineage>
</organism>
<dbReference type="Pfam" id="PF25711">
    <property type="entry name" value="crAss_THB"/>
    <property type="match status" value="1"/>
</dbReference>
<dbReference type="Proteomes" id="UP000827552">
    <property type="component" value="Segment"/>
</dbReference>
<protein>
    <submittedName>
        <fullName evidence="1">Uncharacterized protein</fullName>
    </submittedName>
</protein>
<reference evidence="1 2" key="1">
    <citation type="submission" date="2021-04" db="EMBL/GenBank/DDBJ databases">
        <authorList>
            <person name="Shkoporov A.N."/>
            <person name="Stockdale S.R."/>
            <person name="Guerin E."/>
            <person name="Ross R.P."/>
            <person name="Hill C."/>
        </authorList>
    </citation>
    <scope>NUCLEOTIDE SEQUENCE [LARGE SCALE GENOMIC DNA]</scope>
    <source>
        <strain evidence="2">cr44_1</strain>
    </source>
</reference>
<dbReference type="EMBL" id="MZ130483">
    <property type="protein sequence ID" value="QWM89881.1"/>
    <property type="molecule type" value="Genomic_DNA"/>
</dbReference>
<keyword evidence="2" id="KW-1185">Reference proteome</keyword>
<dbReference type="GeneID" id="75691754"/>
<gene>
    <name evidence="1" type="primary">gp_20425</name>
</gene>
<dbReference type="RefSeq" id="YP_010359453.1">
    <property type="nucleotide sequence ID" value="NC_062773.1"/>
</dbReference>
<dbReference type="InterPro" id="IPR057875">
    <property type="entry name" value="crAss_THB"/>
</dbReference>
<dbReference type="KEGG" id="vg:75691754"/>
<sequence>MDNLSNVLERALTTYFNILSSTGYVCYNDVNKLLLLSLIEELTSGPMSAFIDDKDYNSMNNALYCIFGTSCLIPYPPTEEISAVYGEEGSIRISEDDMIRFTQDNKLRTPTI</sequence>
<name>A0AAE7RV13_9CAUD</name>
<accession>A0AAE7RV13</accession>
<proteinExistence type="predicted"/>
<evidence type="ECO:0000313" key="2">
    <source>
        <dbReference type="Proteomes" id="UP000827552"/>
    </source>
</evidence>